<dbReference type="InterPro" id="IPR001343">
    <property type="entry name" value="Hemolysn_Ca-bd"/>
</dbReference>
<dbReference type="PROSITE" id="PS50234">
    <property type="entry name" value="VWFA"/>
    <property type="match status" value="1"/>
</dbReference>
<dbReference type="NCBIfam" id="NF033682">
    <property type="entry name" value="retention_LapA"/>
    <property type="match status" value="1"/>
</dbReference>
<dbReference type="SUPFAM" id="SSF141072">
    <property type="entry name" value="CalX-like"/>
    <property type="match status" value="1"/>
</dbReference>
<dbReference type="Gene3D" id="3.40.50.410">
    <property type="entry name" value="von Willebrand factor, type A domain"/>
    <property type="match status" value="1"/>
</dbReference>
<dbReference type="SUPFAM" id="SSF53300">
    <property type="entry name" value="vWA-like"/>
    <property type="match status" value="1"/>
</dbReference>
<evidence type="ECO:0000313" key="5">
    <source>
        <dbReference type="Proteomes" id="UP000095143"/>
    </source>
</evidence>
<organism evidence="4 5">
    <name type="scientific">Pseudomonas graminis</name>
    <dbReference type="NCBI Taxonomy" id="158627"/>
    <lineage>
        <taxon>Bacteria</taxon>
        <taxon>Pseudomonadati</taxon>
        <taxon>Pseudomonadota</taxon>
        <taxon>Gammaproteobacteria</taxon>
        <taxon>Pseudomonadales</taxon>
        <taxon>Pseudomonadaceae</taxon>
        <taxon>Pseudomonas</taxon>
    </lineage>
</organism>
<name>A0A1C2E494_9PSED</name>
<dbReference type="EMBL" id="MDEN01000060">
    <property type="protein sequence ID" value="OCX21831.1"/>
    <property type="molecule type" value="Genomic_DNA"/>
</dbReference>
<feature type="compositionally biased region" description="Low complexity" evidence="2">
    <location>
        <begin position="106"/>
        <end position="115"/>
    </location>
</feature>
<evidence type="ECO:0000313" key="4">
    <source>
        <dbReference type="EMBL" id="OCX21831.1"/>
    </source>
</evidence>
<sequence length="4087" mass="414759">MSSVVAIVKSIVGQVVAVSPEGIRRVLIEGDRLFTGEQVLTGPGGAVTLQLADGRQLDIGRDSQWSADAPASTTNLAEATAQAAPSVAELQQAIAAGADPTKDLEATAAGPQAAPGDGGNAGGGHSVVMLTETAGEVNPTIGFPTNGLAATAVPPPTLSNGLAIDNGNGNGTPAAPQPAGTLTLTATQTLTEAGGALVYTANVTQAPSSDLTVTLSNGSTIVIRGGDTSGSTTVQVADTNTPYIDPSVISTTITGTTGGGGLIVTTDPTPAVTTITDTIDTTFASITGTQSVIEGQAATYTITLSNPAQTEVTINLTYSGTATDGSDYTQVVSVKIPANSSSVTFDLNTLNDTIPEGVENVTVAIGAISGGNFENVAVSPTNGSVTTTIIDNDALPVVDPNGGANGTNSETTFTEGQAGVSIADQLTVTDADSPTLQGAKVTLINPQDADSLVVGSPNANIAVSTATVNGQIVLTLTGAATAAEYEAVIKSITFQNSSEDPSVADRTITVTVNDGQNDSAPATSIVHVVAVNDAPTVSFTSSDYVENGAPQALVNNLQIGDVDGGQLSGAKITVTGVQAEDLIASPSFQGGNSGTTASGISYTLGNDANGNVVIQLNGNASIADYTTLINSITYANSSDAPITTPRGVTIEVTDVDTHGTNNLTGSATGEVAITPVNDAPTVIGASGQGDEDTAIAVRLTGTDVDGTIDHFNLVSLAANGTFYADAAGTQALTSLSNIAATANGATIYFKPNANWAGDTSFTYTAVDNQGLQTGAPANGVINVTPVADAPIVTVADAQGNEDSAIKLTLSTALVDTDGSESLGPLVVSGIPVGAVLTDGTHSYTSIPTGDGAVYIDGWDLNNLTITPPKDFNGSITLQVSSTSTEGANQDSATTTQALIVNVTPVNDGPAVNFDSTTYTENGAPIALVNNFSITDIDSTQLSSAKITLTGVQAEDLVVSQYYKGGTTGLTDLGITYTLSNDASGNIVIDLTGNASVANYETLIKSLTYADNSEKPSTVPRGVSISVTDLDANGTTNLTAVHDGQINVIAVNDAPTVNAALGQGDEDTAIAVNLTGADVDGTIDHFNLVTMAEHGTFYADAAGTQALTNLSNIAASNNSATIYFKPDANWAGDTSFTYTAVDNQGLQTGAPANGAINVTPVADAPIVTVADAQGNEDSAIKLNVSTALVDTDGSESLGPFVVSGIPVGAVLTDGTHSYTSIPTGDGAVYINGWDLTNLTITPPKDFNGSINLQVSSTSTESANKDSATTVQSLTVNVGPINDAPTVTFTNPDYVENGAPQALVSNLQIGDVDSSQLSSAKITLTGIQAEDLIVSQYYTGANSGTTTLGISYNLSNDADGNIIIDLTGKASIADYTTLINSITYANSSDAPITTPRGVTIEVTDADANGTNNLSGSATGQIGITPVNDAPVVNNTAGKGDEDTPIAVKLSGGDVDGTIDHFNLVSMASNGKFYADAAGTQELTNLSNIAATNNSATIYFKPTENWAGVTSDFTYTAVDNQGLASTPATGNISVTPVADAPIVTVANAQGNEDSAIKLDVSTALVDTDGSESLGPFVVSGIPVGAVLTDGTHSYTSIPTGDGAVYINGWDLTNLTITPPKDFNGSINLQVSSTSTELTGQSATTTQSLTVNVASVNDAPVVNFDSTTYTENGAPIAIVNNFSIADVDSTELTSAKITLTGIQAEDLIVSQYYKGGSDGTAGTTDLGISYKLSNDADGNIVIDLTGKASVANYETLIKSITYADNSENPSTAPRSVTIAVTDADANGTNNLTVVHDSQINVIAVNDAPTVNAALGQGDEDTAIAVNLTGADVDGTIDHFNLVSMASNGKFYADAAGTQELTNLSNIAATNNSATIYFKPTENWAGVTSDFTYTAVDNQGLASTPATGNISVTPVADAPTVTVSNAQGNEDSAIKLNVSTALVDTDGSESLGPFVVSGIPVGAVLTDGTHSYTSIPTGDGAVYINGWDLTNLTITPPKDFNGSINLQVSSTSTELTGQSATTTQSLTVNVASVNDAPVVNFDSTTYTENGAPIAIVNNFSITDVDSTELTSAKITLTGIQAEDLIVSQYYKGGSDGTAGTTDLGISYKLSNDADGNIVIDLTGKASVANYETLIKSITYADNSENPSTAPRGVTIAVTDADASGTNNLTVVHDSQMNMIAVNDAPVVNAASGQGNEDTTIAVKLSGSDVDGTIDHFNLVNTPANGTFYSDAAGTQPLTNLNNIAATNNGATIYFKPDANWAGDTTFTYTAVDNENLPAGTTATGTINVTPVADAPTVTVSNAQGDEDTAIQINVSTALVDTDGSESLSGLTVGGIPVGAVLTDGKNSYTSIPTGDGKVVIDGWDLTTLTLTPPADFNGSITLQVSSTSSELTGQKATATGSLTVNVAAVNDAPVVNTATGTGNEDTLVAVKLTGSDVDGTIDHFTLVNTPANGTFYSDAAGTQPLTGTTNIPATDNGATVYFKPDANWNGSTPFTYTAVDNQGLASTTPATGTITVTAVNDAPVVNFGSITYTENGAPIAIVKDFSIADVDSTELTSAKITLTGIQAEDLIVSQYYKGGSDGTTGTTDLGISYKLSNDANGNIVIDLTGKASVANYETLIKSITYADNGDNPSTAPRGVTIAVTDADANGTNNLTVVHDSQINVIAVNDAPVIGHTGSGKQFGNTWNETAVGGDVTAPGKGPGQIARDFTLNDADSTSLKSATVTLTNFKDGDVLNVGKPGALTYTVSDVKDASGAVTGKTITFGAGTAAQYQTAIQSITFDSTSHDPSKENRLIKITVDDGSTVNNIASTTSTIHITTVNDVPTVSTASVGFTENDAAVSIVKNLNLADVDNTTLSKAVVSVDVKAGDVLTFTGTAPKGVSVVETHNADGLVNGFQIKGIASIDQYKALIQSITFNSPGDNPQAGDRAVTVQVTDSGAKGDGTGTQDSLVAGSTITVTAVNDAPVIGHTGDGKEFGNTWNETLVGGDVTAPGKGPGLIARDFTVSDADSPTLQSATVTLTNYKAGDLLAIGNTAGLSVTTTDIVTNNVVTGKVITFGAGTAAQYQTAISSITFDSTSHDPVKDDRIINISVNDGSTTNNIVNTTSTIHITTVNDVPVADATTGSGNEDSPAIAVTLSATDVDSTIDHFNLVDMAAHGTFYADAAGKVALTSLSNIVAVGNAATVYFKPAADWAGSTSFTYKAVDDQGLASSVNATGTISVAPVADQPLVTLGSGVVQSTGLVKDVYVGTLKNMGTDGNGANEATIKAGFNTTVDPTTHSVASGAQDSSVAVGTGTKLSGLVYMEAGHTYTFSGTADDSLLITVAGQTAANATWGAGGKIQSAGFTPTESGYYTLDVYHYNQAGPGSYNISLTDKNISTGASQTVALNGSNVLLFATVDDLKASGLNVSPLHEGTVGSGEGYYTGYELNHGTEGTAIKLSPVKAVFGDSLDGSETHVTTLSGGAPAGSILTDAAGHTATVTTHVEDGKTVMDTIDVSQFDLSTLSITTPDYFSGKFTLNVTATATEANVPGVPSAVASASDSKAITVTVESQTYNSSEGLAGTDPTPITGTTGGDIIVGDVSGTTIVQGKSYNIAFIVDSSGSMGKSLDTAKTQLQSVFEKLANGAQTANAGKINVLLVDFDTNVRSTVSVDMSDKAAALKTLAAALATMTSGGTTNYEDAFKTTANWFAGLNSTNPTGENRTYFITDGEPNVYQNTSTVLGTVNGTAITLATGLESWHLGSTYSVNGKVAIDTVGHVYSYASSTTGKLMGTLASHADGKGGTEYSLNSPETNGSSVVLAEADTGYALLLKQSPTIEAIGLNSAVKTSTLNHYDSDGHAQTNVNADDLAKAVLGDQKDIAPGSDTLNGGDGNDILFGDLITFNTQGGITALKAFAADTLHVNVSTIDDKTLHSFVTNNLDAVAHLANSSSTSQDGNDTLLGGNGNDILFGQGGNDILNGGNGNDVLMGGKGNDILTGGAGADTFAWKAGDTNSGGFDVIKDFNKGEGDRIDLRDLLQGEDTDTLSKYLQVTNDGRDTILQVSTTGQFASNVTAAAAANTADVHIKVEGVTWSNAMVNSLVSGADPTIKVDHH</sequence>
<dbReference type="InterPro" id="IPR040853">
    <property type="entry name" value="RapA2_cadherin-like"/>
</dbReference>
<dbReference type="InterPro" id="IPR002035">
    <property type="entry name" value="VWF_A"/>
</dbReference>
<evidence type="ECO:0000256" key="1">
    <source>
        <dbReference type="ARBA" id="ARBA00022837"/>
    </source>
</evidence>
<keyword evidence="1" id="KW-0106">Calcium</keyword>
<dbReference type="NCBIfam" id="TIGR03661">
    <property type="entry name" value="T1SS_VCA0849"/>
    <property type="match status" value="1"/>
</dbReference>
<dbReference type="Proteomes" id="UP000095143">
    <property type="component" value="Unassembled WGS sequence"/>
</dbReference>
<dbReference type="Pfam" id="PF20579">
    <property type="entry name" value="LapA"/>
    <property type="match status" value="2"/>
</dbReference>
<dbReference type="PANTHER" id="PTHR14139">
    <property type="entry name" value="CALSYNTENIN"/>
    <property type="match status" value="1"/>
</dbReference>
<dbReference type="InterPro" id="IPR046779">
    <property type="entry name" value="LapA_adhesin_dom"/>
</dbReference>
<comment type="caution">
    <text evidence="4">The sequence shown here is derived from an EMBL/GenBank/DDBJ whole genome shotgun (WGS) entry which is preliminary data.</text>
</comment>
<dbReference type="OrthoDB" id="9813456at2"/>
<gene>
    <name evidence="4" type="ORF">BBI10_09675</name>
</gene>
<dbReference type="GO" id="GO:0005509">
    <property type="term" value="F:calcium ion binding"/>
    <property type="evidence" value="ECO:0007669"/>
    <property type="project" value="InterPro"/>
</dbReference>
<dbReference type="InterPro" id="IPR036465">
    <property type="entry name" value="vWFA_dom_sf"/>
</dbReference>
<evidence type="ECO:0000259" key="3">
    <source>
        <dbReference type="PROSITE" id="PS50234"/>
    </source>
</evidence>
<dbReference type="InterPro" id="IPR038081">
    <property type="entry name" value="CalX-like_sf"/>
</dbReference>
<dbReference type="Pfam" id="PF17803">
    <property type="entry name" value="Cadherin_4"/>
    <property type="match status" value="6"/>
</dbReference>
<protein>
    <recommendedName>
        <fullName evidence="3">VWFA domain-containing protein</fullName>
    </recommendedName>
</protein>
<dbReference type="RefSeq" id="WP_065988310.1">
    <property type="nucleotide sequence ID" value="NZ_MDEN01000060.1"/>
</dbReference>
<dbReference type="InterPro" id="IPR011049">
    <property type="entry name" value="Serralysin-like_metalloprot_C"/>
</dbReference>
<dbReference type="PRINTS" id="PR00313">
    <property type="entry name" value="CABNDNGRPT"/>
</dbReference>
<reference evidence="4 5" key="1">
    <citation type="submission" date="2016-08" db="EMBL/GenBank/DDBJ databases">
        <title>Whole genome sequence of Pseudomonas graminis strain UASWS1507, a potential biological control agent for agriculture.</title>
        <authorList>
            <person name="Crovadore J."/>
            <person name="Calmin G."/>
            <person name="Chablais R."/>
            <person name="Cochard B."/>
            <person name="Lefort F."/>
        </authorList>
    </citation>
    <scope>NUCLEOTIDE SEQUENCE [LARGE SCALE GENOMIC DNA]</scope>
    <source>
        <strain evidence="4 5">UASWS1507</strain>
    </source>
</reference>
<dbReference type="Pfam" id="PF13519">
    <property type="entry name" value="VWA_2"/>
    <property type="match status" value="1"/>
</dbReference>
<dbReference type="InterPro" id="IPR018511">
    <property type="entry name" value="Hemolysin-typ_Ca-bd_CS"/>
</dbReference>
<feature type="domain" description="VWFA" evidence="3">
    <location>
        <begin position="3588"/>
        <end position="3814"/>
    </location>
</feature>
<dbReference type="InterPro" id="IPR019960">
    <property type="entry name" value="T1SS_VCA0849"/>
</dbReference>
<dbReference type="SMART" id="SM00327">
    <property type="entry name" value="VWA"/>
    <property type="match status" value="1"/>
</dbReference>
<dbReference type="InterPro" id="IPR047777">
    <property type="entry name" value="LapA-like_RM"/>
</dbReference>
<dbReference type="CDD" id="cd00198">
    <property type="entry name" value="vWFA"/>
    <property type="match status" value="1"/>
</dbReference>
<dbReference type="NCBIfam" id="NF012211">
    <property type="entry name" value="tand_rpt_95"/>
    <property type="match status" value="2"/>
</dbReference>
<feature type="region of interest" description="Disordered" evidence="2">
    <location>
        <begin position="101"/>
        <end position="123"/>
    </location>
</feature>
<proteinExistence type="predicted"/>
<accession>A0A1C2E494</accession>
<evidence type="ECO:0000256" key="2">
    <source>
        <dbReference type="SAM" id="MobiDB-lite"/>
    </source>
</evidence>
<dbReference type="Gene3D" id="2.60.40.2030">
    <property type="match status" value="1"/>
</dbReference>
<dbReference type="SUPFAM" id="SSF51120">
    <property type="entry name" value="beta-Roll"/>
    <property type="match status" value="1"/>
</dbReference>
<dbReference type="Pfam" id="PF00353">
    <property type="entry name" value="HemolysinCabind"/>
    <property type="match status" value="2"/>
</dbReference>
<dbReference type="PANTHER" id="PTHR14139:SF2">
    <property type="entry name" value="CALSYNTENIN-1"/>
    <property type="match status" value="1"/>
</dbReference>
<dbReference type="PROSITE" id="PS00330">
    <property type="entry name" value="HEMOLYSIN_CALCIUM"/>
    <property type="match status" value="3"/>
</dbReference>